<accession>A0A6N0NY16</accession>
<evidence type="ECO:0000313" key="1">
    <source>
        <dbReference type="EMBL" id="QKR00753.1"/>
    </source>
</evidence>
<evidence type="ECO:0000313" key="2">
    <source>
        <dbReference type="Proteomes" id="UP000509301"/>
    </source>
</evidence>
<organism evidence="1 2">
    <name type="scientific">Metallosphaera tengchongensis</name>
    <dbReference type="NCBI Taxonomy" id="1532350"/>
    <lineage>
        <taxon>Archaea</taxon>
        <taxon>Thermoproteota</taxon>
        <taxon>Thermoprotei</taxon>
        <taxon>Sulfolobales</taxon>
        <taxon>Sulfolobaceae</taxon>
        <taxon>Metallosphaera</taxon>
    </lineage>
</organism>
<dbReference type="GeneID" id="55642367"/>
<reference evidence="1 2" key="1">
    <citation type="submission" date="2020-02" db="EMBL/GenBank/DDBJ databases">
        <title>Comparative genome analysis reveals the metabolism and evolution of the thermophilic archaeal genus Metallosphaera.</title>
        <authorList>
            <person name="Jiang C."/>
        </authorList>
    </citation>
    <scope>NUCLEOTIDE SEQUENCE [LARGE SCALE GENOMIC DNA]</scope>
    <source>
        <strain evidence="1 2">Ric-A</strain>
    </source>
</reference>
<gene>
    <name evidence="1" type="ORF">GWK48_10450</name>
</gene>
<dbReference type="KEGG" id="mten:GWK48_10450"/>
<dbReference type="AlphaFoldDB" id="A0A6N0NY16"/>
<protein>
    <submittedName>
        <fullName evidence="1">Uncharacterized protein</fullName>
    </submittedName>
</protein>
<name>A0A6N0NY16_9CREN</name>
<proteinExistence type="predicted"/>
<sequence length="46" mass="5093">MEGLKGGPDWGFPLRGEIRESTLSILTNSLWWSGAVELERVGFSRG</sequence>
<dbReference type="RefSeq" id="WP_174632078.1">
    <property type="nucleotide sequence ID" value="NZ_CP049074.1"/>
</dbReference>
<dbReference type="EMBL" id="CP049074">
    <property type="protein sequence ID" value="QKR00753.1"/>
    <property type="molecule type" value="Genomic_DNA"/>
</dbReference>
<keyword evidence="2" id="KW-1185">Reference proteome</keyword>
<dbReference type="Proteomes" id="UP000509301">
    <property type="component" value="Chromosome"/>
</dbReference>